<evidence type="ECO:0000313" key="2">
    <source>
        <dbReference type="Proteomes" id="UP000000496"/>
    </source>
</evidence>
<dbReference type="KEGG" id="sng:SNE_A03370"/>
<dbReference type="AlphaFoldDB" id="F8L684"/>
<accession>F8L684</accession>
<dbReference type="Gene3D" id="3.40.50.300">
    <property type="entry name" value="P-loop containing nucleotide triphosphate hydrolases"/>
    <property type="match status" value="1"/>
</dbReference>
<dbReference type="InterPro" id="IPR027417">
    <property type="entry name" value="P-loop_NTPase"/>
</dbReference>
<reference key="1">
    <citation type="journal article" date="2011" name="Mol. Biol. Evol.">
        <title>Unity in variety -- the pan-genome of the Chlamydiae.</title>
        <authorList>
            <person name="Collingro A."/>
            <person name="Tischler P."/>
            <person name="Weinmaier T."/>
            <person name="Penz T."/>
            <person name="Heinz E."/>
            <person name="Brunham R.C."/>
            <person name="Read T.D."/>
            <person name="Bavoil P.M."/>
            <person name="Sachse K."/>
            <person name="Kahane S."/>
            <person name="Friedman M.G."/>
            <person name="Rattei T."/>
            <person name="Myers G.S.A."/>
            <person name="Horn M."/>
        </authorList>
    </citation>
    <scope>NUCLEOTIDE SEQUENCE</scope>
    <source>
        <strain>Z</strain>
    </source>
</reference>
<dbReference type="SUPFAM" id="SSF52540">
    <property type="entry name" value="P-loop containing nucleoside triphosphate hydrolases"/>
    <property type="match status" value="1"/>
</dbReference>
<dbReference type="OrthoDB" id="5632623at2"/>
<evidence type="ECO:0000313" key="1">
    <source>
        <dbReference type="EMBL" id="CCB88214.1"/>
    </source>
</evidence>
<dbReference type="Proteomes" id="UP000000496">
    <property type="component" value="Chromosome gsn.131"/>
</dbReference>
<proteinExistence type="predicted"/>
<dbReference type="RefSeq" id="WP_013942681.1">
    <property type="nucleotide sequence ID" value="NC_015713.1"/>
</dbReference>
<dbReference type="eggNOG" id="ENOG50346UZ">
    <property type="taxonomic scope" value="Bacteria"/>
</dbReference>
<name>F8L684_SIMNZ</name>
<keyword evidence="2" id="KW-1185">Reference proteome</keyword>
<dbReference type="EMBL" id="FR872582">
    <property type="protein sequence ID" value="CCB88214.1"/>
    <property type="molecule type" value="Genomic_DNA"/>
</dbReference>
<organism evidence="1 2">
    <name type="scientific">Simkania negevensis (strain ATCC VR-1471 / DSM 27360 / Z)</name>
    <dbReference type="NCBI Taxonomy" id="331113"/>
    <lineage>
        <taxon>Bacteria</taxon>
        <taxon>Pseudomonadati</taxon>
        <taxon>Chlamydiota</taxon>
        <taxon>Chlamydiia</taxon>
        <taxon>Parachlamydiales</taxon>
        <taxon>Simkaniaceae</taxon>
        <taxon>Simkania</taxon>
    </lineage>
</organism>
<dbReference type="HOGENOM" id="CLU_741655_0_0_0"/>
<reference evidence="1 2" key="2">
    <citation type="journal article" date="2011" name="Mol. Biol. Evol.">
        <title>Unity in variety--the pan-genome of the Chlamydiae.</title>
        <authorList>
            <person name="Collingro A."/>
            <person name="Tischler P."/>
            <person name="Weinmaier T."/>
            <person name="Penz T."/>
            <person name="Heinz E."/>
            <person name="Brunham R.C."/>
            <person name="Read T.D."/>
            <person name="Bavoil P.M."/>
            <person name="Sachse K."/>
            <person name="Kahane S."/>
            <person name="Friedman M.G."/>
            <person name="Rattei T."/>
            <person name="Myers G.S."/>
            <person name="Horn M."/>
        </authorList>
    </citation>
    <scope>NUCLEOTIDE SEQUENCE [LARGE SCALE GENOMIC DNA]</scope>
    <source>
        <strain evidence="2">ATCC VR-1471 / Z</strain>
    </source>
</reference>
<protein>
    <submittedName>
        <fullName evidence="1">Uncharacterized protein</fullName>
    </submittedName>
</protein>
<sequence length="373" mass="41572">MASSSKSVDSTRILTYTPTIDPFTQAADYLSHVKEIAKQPVKTPSSLKGRAIVLVGASSAGKSTIIHSLRTLDKKMQEEGADLTGAHFIYEFMSQNYQQYGITESDWEHLHFVLEPREDNWHIHDAIGGNSFQFLPDTSGEDQERAKKTADKLRDPVDKFARLTGPSSMDVAIHRALEITQNDGSVAFDTLDVDGVINHPYSHQTHLTSVFVFCPFSKLTERLAERNRKALSGETGLNEVRFGLFPFTQYAELIRPKAFTDSEADVTDRLTKKEVIEAFDANFDAAMRALELTPEGQVKLEEIKLKDGGVEKKREREKADFLGAFGFTSSDPLDRMISFVPRKQYDMIVDTSDPKFGSTPAERGNAIAKAILG</sequence>
<gene>
    <name evidence="1" type="ordered locus">SNE_A03370</name>
</gene>